<sequence length="321" mass="35468">MGWQQGGVNRSCGDRNGLKVENINTKSSFNFDNLKLAKATKIKSLLVAQASDAITIVPGTQRTIIQTLNSEIGITIDVIEGDIQVKSTRISEEQLIKKGERYAYPQNTISTLDLDAINQKTEVKDFLNPANWSPPNVPSNIAKEIADQLNVIQPPTLENTADSTFIKTILSKHNYYRSIHHSPDLLIDKQLNAQAQAWAERIASSGELEHSNQDQRSGSGENLFVSYTTENAIAPDTLANSTMQNWYEKEVSQYKYDSPGFSQSTGHFTQVVWKSTIQLGCGTAKGTKTLGDQTYNAFYVVCNYAPAGNVLSQFLTNVLKP</sequence>
<dbReference type="PRINTS" id="PR00837">
    <property type="entry name" value="V5TPXLIKE"/>
</dbReference>
<dbReference type="PANTHER" id="PTHR10334">
    <property type="entry name" value="CYSTEINE-RICH SECRETORY PROTEIN-RELATED"/>
    <property type="match status" value="1"/>
</dbReference>
<dbReference type="InterPro" id="IPR014044">
    <property type="entry name" value="CAP_dom"/>
</dbReference>
<proteinExistence type="predicted"/>
<dbReference type="PROSITE" id="PS01009">
    <property type="entry name" value="CRISP_1"/>
    <property type="match status" value="1"/>
</dbReference>
<dbReference type="CDD" id="cd05382">
    <property type="entry name" value="CAP_GAPR1-like"/>
    <property type="match status" value="1"/>
</dbReference>
<evidence type="ECO:0000313" key="3">
    <source>
        <dbReference type="Proteomes" id="UP000249467"/>
    </source>
</evidence>
<reference evidence="2 3" key="1">
    <citation type="submission" date="2018-04" db="EMBL/GenBank/DDBJ databases">
        <authorList>
            <person name="Go L.Y."/>
            <person name="Mitchell J.A."/>
        </authorList>
    </citation>
    <scope>NUCLEOTIDE SEQUENCE [LARGE SCALE GENOMIC DNA]</scope>
    <source>
        <strain evidence="2">ULC066bin1</strain>
    </source>
</reference>
<dbReference type="Gene3D" id="3.40.33.10">
    <property type="entry name" value="CAP"/>
    <property type="match status" value="1"/>
</dbReference>
<dbReference type="SUPFAM" id="SSF55797">
    <property type="entry name" value="PR-1-like"/>
    <property type="match status" value="1"/>
</dbReference>
<dbReference type="InterPro" id="IPR034113">
    <property type="entry name" value="SCP_GAPR1-like"/>
</dbReference>
<name>A0A2W4VVU2_9CYAN</name>
<dbReference type="InterPro" id="IPR018244">
    <property type="entry name" value="Allrgn_V5/Tpx1_CS"/>
</dbReference>
<feature type="domain" description="SCP" evidence="1">
    <location>
        <begin position="164"/>
        <end position="312"/>
    </location>
</feature>
<gene>
    <name evidence="2" type="ORF">DCF19_22505</name>
</gene>
<reference evidence="2 3" key="2">
    <citation type="submission" date="2018-06" db="EMBL/GenBank/DDBJ databases">
        <title>Metagenomic assembly of (sub)arctic Cyanobacteria and their associated microbiome from non-axenic cultures.</title>
        <authorList>
            <person name="Baurain D."/>
        </authorList>
    </citation>
    <scope>NUCLEOTIDE SEQUENCE [LARGE SCALE GENOMIC DNA]</scope>
    <source>
        <strain evidence="2">ULC066bin1</strain>
    </source>
</reference>
<dbReference type="AlphaFoldDB" id="A0A2W4VVU2"/>
<dbReference type="SMART" id="SM00198">
    <property type="entry name" value="SCP"/>
    <property type="match status" value="1"/>
</dbReference>
<dbReference type="InterPro" id="IPR001283">
    <property type="entry name" value="CRISP-related"/>
</dbReference>
<evidence type="ECO:0000313" key="2">
    <source>
        <dbReference type="EMBL" id="PZO36090.1"/>
    </source>
</evidence>
<dbReference type="PROSITE" id="PS01010">
    <property type="entry name" value="CRISP_2"/>
    <property type="match status" value="1"/>
</dbReference>
<dbReference type="Proteomes" id="UP000249467">
    <property type="component" value="Unassembled WGS sequence"/>
</dbReference>
<comment type="caution">
    <text evidence="2">The sequence shown here is derived from an EMBL/GenBank/DDBJ whole genome shotgun (WGS) entry which is preliminary data.</text>
</comment>
<dbReference type="EMBL" id="QBML01000045">
    <property type="protein sequence ID" value="PZO36090.1"/>
    <property type="molecule type" value="Genomic_DNA"/>
</dbReference>
<dbReference type="InterPro" id="IPR035940">
    <property type="entry name" value="CAP_sf"/>
</dbReference>
<protein>
    <recommendedName>
        <fullName evidence="1">SCP domain-containing protein</fullName>
    </recommendedName>
</protein>
<dbReference type="GO" id="GO:0005576">
    <property type="term" value="C:extracellular region"/>
    <property type="evidence" value="ECO:0007669"/>
    <property type="project" value="InterPro"/>
</dbReference>
<dbReference type="FunFam" id="3.40.33.10:FF:000002">
    <property type="entry name" value="Golgi-associated plant pathogenesis-related protein 1"/>
    <property type="match status" value="1"/>
</dbReference>
<accession>A0A2W4VVU2</accession>
<dbReference type="Pfam" id="PF00188">
    <property type="entry name" value="CAP"/>
    <property type="match status" value="1"/>
</dbReference>
<organism evidence="2 3">
    <name type="scientific">Pseudanabaena frigida</name>
    <dbReference type="NCBI Taxonomy" id="945775"/>
    <lineage>
        <taxon>Bacteria</taxon>
        <taxon>Bacillati</taxon>
        <taxon>Cyanobacteriota</taxon>
        <taxon>Cyanophyceae</taxon>
        <taxon>Pseudanabaenales</taxon>
        <taxon>Pseudanabaenaceae</taxon>
        <taxon>Pseudanabaena</taxon>
    </lineage>
</organism>
<evidence type="ECO:0000259" key="1">
    <source>
        <dbReference type="SMART" id="SM00198"/>
    </source>
</evidence>